<accession>A0A376J382</accession>
<dbReference type="EMBL" id="UFZL01000001">
    <property type="protein sequence ID" value="STE54661.1"/>
    <property type="molecule type" value="Genomic_DNA"/>
</dbReference>
<protein>
    <submittedName>
        <fullName evidence="1">Multidrug efflux system</fullName>
    </submittedName>
</protein>
<reference evidence="1 2" key="1">
    <citation type="submission" date="2018-06" db="EMBL/GenBank/DDBJ databases">
        <authorList>
            <consortium name="Pathogen Informatics"/>
            <person name="Doyle S."/>
        </authorList>
    </citation>
    <scope>NUCLEOTIDE SEQUENCE [LARGE SCALE GENOMIC DNA]</scope>
    <source>
        <strain evidence="1 2">NCTC10764</strain>
    </source>
</reference>
<sequence length="157" mass="18088">MLRHILTAKNLLSNPIFKFPNCLPFLSTVCCICRQFVGENLCSFADSPSLFEMWFHFLQLRSALNISSALRQVVHGTRWHAKRKSYKVLFWREITPLAVPIFMENACVLLMGGSEHFSGQLAGKRCDGRRGIGGQLQYGHYGFFCCYRSWYYCRCGI</sequence>
<evidence type="ECO:0000313" key="1">
    <source>
        <dbReference type="EMBL" id="STE54661.1"/>
    </source>
</evidence>
<evidence type="ECO:0000313" key="2">
    <source>
        <dbReference type="Proteomes" id="UP000255201"/>
    </source>
</evidence>
<gene>
    <name evidence="1" type="primary">yeeO_1</name>
    <name evidence="1" type="ORF">NCTC10764_01313</name>
</gene>
<dbReference type="Proteomes" id="UP000255201">
    <property type="component" value="Unassembled WGS sequence"/>
</dbReference>
<proteinExistence type="predicted"/>
<organism evidence="1 2">
    <name type="scientific">Escherichia coli</name>
    <dbReference type="NCBI Taxonomy" id="562"/>
    <lineage>
        <taxon>Bacteria</taxon>
        <taxon>Pseudomonadati</taxon>
        <taxon>Pseudomonadota</taxon>
        <taxon>Gammaproteobacteria</taxon>
        <taxon>Enterobacterales</taxon>
        <taxon>Enterobacteriaceae</taxon>
        <taxon>Escherichia</taxon>
    </lineage>
</organism>
<name>A0A376J382_ECOLX</name>
<dbReference type="AlphaFoldDB" id="A0A376J382"/>